<evidence type="ECO:0000259" key="10">
    <source>
        <dbReference type="PROSITE" id="PS50109"/>
    </source>
</evidence>
<dbReference type="PROSITE" id="PS50109">
    <property type="entry name" value="HIS_KIN"/>
    <property type="match status" value="1"/>
</dbReference>
<accession>A0A831XMS1</accession>
<organism evidence="13">
    <name type="scientific">Geobacter metallireducens</name>
    <dbReference type="NCBI Taxonomy" id="28232"/>
    <lineage>
        <taxon>Bacteria</taxon>
        <taxon>Pseudomonadati</taxon>
        <taxon>Thermodesulfobacteriota</taxon>
        <taxon>Desulfuromonadia</taxon>
        <taxon>Geobacterales</taxon>
        <taxon>Geobacteraceae</taxon>
        <taxon>Geobacter</taxon>
    </lineage>
</organism>
<comment type="catalytic activity">
    <reaction evidence="1">
        <text>ATP + protein L-histidine = ADP + protein N-phospho-L-histidine.</text>
        <dbReference type="EC" id="2.7.13.3"/>
    </reaction>
</comment>
<evidence type="ECO:0000256" key="5">
    <source>
        <dbReference type="ARBA" id="ARBA00022741"/>
    </source>
</evidence>
<keyword evidence="9" id="KW-1133">Transmembrane helix</keyword>
<dbReference type="EMBL" id="DSOV01000051">
    <property type="protein sequence ID" value="HEN43018.1"/>
    <property type="molecule type" value="Genomic_DNA"/>
</dbReference>
<protein>
    <recommendedName>
        <fullName evidence="2">histidine kinase</fullName>
        <ecNumber evidence="2">2.7.13.3</ecNumber>
    </recommendedName>
</protein>
<proteinExistence type="predicted"/>
<dbReference type="SUPFAM" id="SSF47384">
    <property type="entry name" value="Homodimeric domain of signal transducing histidine kinase"/>
    <property type="match status" value="1"/>
</dbReference>
<evidence type="ECO:0000256" key="7">
    <source>
        <dbReference type="ARBA" id="ARBA00022840"/>
    </source>
</evidence>
<evidence type="ECO:0000259" key="11">
    <source>
        <dbReference type="PROSITE" id="PS50112"/>
    </source>
</evidence>
<dbReference type="SUPFAM" id="SSF55785">
    <property type="entry name" value="PYP-like sensor domain (PAS domain)"/>
    <property type="match status" value="1"/>
</dbReference>
<evidence type="ECO:0000256" key="9">
    <source>
        <dbReference type="SAM" id="Phobius"/>
    </source>
</evidence>
<evidence type="ECO:0000313" key="13">
    <source>
        <dbReference type="EMBL" id="HEN43018.1"/>
    </source>
</evidence>
<feature type="transmembrane region" description="Helical" evidence="9">
    <location>
        <begin position="6"/>
        <end position="27"/>
    </location>
</feature>
<keyword evidence="6" id="KW-0418">Kinase</keyword>
<keyword evidence="9" id="KW-0812">Transmembrane</keyword>
<dbReference type="EC" id="2.7.13.3" evidence="2"/>
<dbReference type="PANTHER" id="PTHR43065:SF10">
    <property type="entry name" value="PEROXIDE STRESS-ACTIVATED HISTIDINE KINASE MAK3"/>
    <property type="match status" value="1"/>
</dbReference>
<dbReference type="AlphaFoldDB" id="A0A831XMS1"/>
<dbReference type="Gene3D" id="1.10.287.130">
    <property type="match status" value="1"/>
</dbReference>
<dbReference type="PROSITE" id="PS50113">
    <property type="entry name" value="PAC"/>
    <property type="match status" value="1"/>
</dbReference>
<dbReference type="InterPro" id="IPR003661">
    <property type="entry name" value="HisK_dim/P_dom"/>
</dbReference>
<feature type="domain" description="PAC" evidence="12">
    <location>
        <begin position="265"/>
        <end position="317"/>
    </location>
</feature>
<evidence type="ECO:0000256" key="2">
    <source>
        <dbReference type="ARBA" id="ARBA00012438"/>
    </source>
</evidence>
<dbReference type="SMART" id="SM00091">
    <property type="entry name" value="PAS"/>
    <property type="match status" value="1"/>
</dbReference>
<gene>
    <name evidence="13" type="ORF">ENQ87_11745</name>
</gene>
<dbReference type="InterPro" id="IPR005467">
    <property type="entry name" value="His_kinase_dom"/>
</dbReference>
<dbReference type="InterPro" id="IPR013767">
    <property type="entry name" value="PAS_fold"/>
</dbReference>
<keyword evidence="5" id="KW-0547">Nucleotide-binding</keyword>
<dbReference type="InterPro" id="IPR000014">
    <property type="entry name" value="PAS"/>
</dbReference>
<dbReference type="InterPro" id="IPR004358">
    <property type="entry name" value="Sig_transdc_His_kin-like_C"/>
</dbReference>
<keyword evidence="9" id="KW-0472">Membrane</keyword>
<dbReference type="NCBIfam" id="TIGR00229">
    <property type="entry name" value="sensory_box"/>
    <property type="match status" value="1"/>
</dbReference>
<dbReference type="CDD" id="cd00082">
    <property type="entry name" value="HisKA"/>
    <property type="match status" value="1"/>
</dbReference>
<dbReference type="Pfam" id="PF00989">
    <property type="entry name" value="PAS"/>
    <property type="match status" value="1"/>
</dbReference>
<dbReference type="Pfam" id="PF02518">
    <property type="entry name" value="HATPase_c"/>
    <property type="match status" value="1"/>
</dbReference>
<dbReference type="SMART" id="SM00387">
    <property type="entry name" value="HATPase_c"/>
    <property type="match status" value="1"/>
</dbReference>
<evidence type="ECO:0000256" key="1">
    <source>
        <dbReference type="ARBA" id="ARBA00000085"/>
    </source>
</evidence>
<feature type="transmembrane region" description="Helical" evidence="9">
    <location>
        <begin position="39"/>
        <end position="60"/>
    </location>
</feature>
<dbReference type="GO" id="GO:0005524">
    <property type="term" value="F:ATP binding"/>
    <property type="evidence" value="ECO:0007669"/>
    <property type="project" value="UniProtKB-KW"/>
</dbReference>
<feature type="domain" description="Histidine kinase" evidence="10">
    <location>
        <begin position="330"/>
        <end position="545"/>
    </location>
</feature>
<dbReference type="InterPro" id="IPR035965">
    <property type="entry name" value="PAS-like_dom_sf"/>
</dbReference>
<keyword evidence="3" id="KW-0597">Phosphoprotein</keyword>
<keyword evidence="8" id="KW-0902">Two-component regulatory system</keyword>
<feature type="transmembrane region" description="Helical" evidence="9">
    <location>
        <begin position="157"/>
        <end position="180"/>
    </location>
</feature>
<dbReference type="InterPro" id="IPR036890">
    <property type="entry name" value="HATPase_C_sf"/>
</dbReference>
<dbReference type="InterPro" id="IPR036097">
    <property type="entry name" value="HisK_dim/P_sf"/>
</dbReference>
<comment type="caution">
    <text evidence="13">The sequence shown here is derived from an EMBL/GenBank/DDBJ whole genome shotgun (WGS) entry which is preliminary data.</text>
</comment>
<dbReference type="GO" id="GO:0006355">
    <property type="term" value="P:regulation of DNA-templated transcription"/>
    <property type="evidence" value="ECO:0007669"/>
    <property type="project" value="InterPro"/>
</dbReference>
<dbReference type="PANTHER" id="PTHR43065">
    <property type="entry name" value="SENSOR HISTIDINE KINASE"/>
    <property type="match status" value="1"/>
</dbReference>
<dbReference type="Pfam" id="PF00512">
    <property type="entry name" value="HisKA"/>
    <property type="match status" value="1"/>
</dbReference>
<dbReference type="Pfam" id="PF25323">
    <property type="entry name" value="6TM_PilS"/>
    <property type="match status" value="1"/>
</dbReference>
<dbReference type="Gene3D" id="3.30.565.10">
    <property type="entry name" value="Histidine kinase-like ATPase, C-terminal domain"/>
    <property type="match status" value="1"/>
</dbReference>
<keyword evidence="4" id="KW-0808">Transferase</keyword>
<evidence type="ECO:0000256" key="8">
    <source>
        <dbReference type="ARBA" id="ARBA00023012"/>
    </source>
</evidence>
<dbReference type="SMART" id="SM00388">
    <property type="entry name" value="HisKA"/>
    <property type="match status" value="1"/>
</dbReference>
<dbReference type="InterPro" id="IPR000700">
    <property type="entry name" value="PAS-assoc_C"/>
</dbReference>
<dbReference type="PROSITE" id="PS50112">
    <property type="entry name" value="PAS"/>
    <property type="match status" value="1"/>
</dbReference>
<feature type="transmembrane region" description="Helical" evidence="9">
    <location>
        <begin position="117"/>
        <end position="137"/>
    </location>
</feature>
<feature type="domain" description="PAS" evidence="11">
    <location>
        <begin position="200"/>
        <end position="251"/>
    </location>
</feature>
<evidence type="ECO:0000256" key="4">
    <source>
        <dbReference type="ARBA" id="ARBA00022679"/>
    </source>
</evidence>
<name>A0A831XMS1_GEOME</name>
<dbReference type="InterPro" id="IPR003594">
    <property type="entry name" value="HATPase_dom"/>
</dbReference>
<feature type="transmembrane region" description="Helical" evidence="9">
    <location>
        <begin position="80"/>
        <end position="105"/>
    </location>
</feature>
<dbReference type="PRINTS" id="PR00344">
    <property type="entry name" value="BCTRLSENSOR"/>
</dbReference>
<dbReference type="Gene3D" id="3.30.450.20">
    <property type="entry name" value="PAS domain"/>
    <property type="match status" value="1"/>
</dbReference>
<dbReference type="SUPFAM" id="SSF55874">
    <property type="entry name" value="ATPase domain of HSP90 chaperone/DNA topoisomerase II/histidine kinase"/>
    <property type="match status" value="1"/>
</dbReference>
<sequence>MHRERLLWFILARVVVVSLFLVSTIVLRVRGTGSLGEQALDGITAILVAAYGFSILSLLVLKLVKGYREPLTYAQIIGDILFVTGIILYTGGISSPFSFLYLLAITNASALLARREAFYTAALCAIVYGGVIDLQYFGQLASLGLGPLAAQRYGTNYIFYTIFINVVAFFLTALLTGYLAERARQSETELEKRAIDYEEMERLNSTIVSNLTSGLLTVTRNGRIRVFNRYAETFTGVTQEEAYDRDLYDVFPGFRLFAGNLANVRRGVFEYLAKNGRKLIVGFNSVPLTGKEGENAGILINFQDLTQIKRMEENLKRADRLAAIGELSARMAHEIRNPLAAISGSVQLIAQGNEVPEADRQLFAIVLREADRLNGLITDFLAYARPCQPLKGEVALAPLLGEISSLAAPDPRFGKVRIINRVDPDFTLAIDPDQFRQVFWNLFVNAAEAMGDGGTITVDAERIDEVRTDGERRSAYRISVADDGCGMDQETVSRIFEPFYTSKASGTGLGLATVYRIVEAHGGRITVESAAGAGSVFIIFIPVQGND</sequence>
<reference evidence="13" key="1">
    <citation type="journal article" date="2020" name="mSystems">
        <title>Genome- and Community-Level Interaction Insights into Carbon Utilization and Element Cycling Functions of Hydrothermarchaeota in Hydrothermal Sediment.</title>
        <authorList>
            <person name="Zhou Z."/>
            <person name="Liu Y."/>
            <person name="Xu W."/>
            <person name="Pan J."/>
            <person name="Luo Z.H."/>
            <person name="Li M."/>
        </authorList>
    </citation>
    <scope>NUCLEOTIDE SEQUENCE [LARGE SCALE GENOMIC DNA]</scope>
    <source>
        <strain evidence="13">SpSt-349</strain>
    </source>
</reference>
<evidence type="ECO:0000256" key="3">
    <source>
        <dbReference type="ARBA" id="ARBA00022553"/>
    </source>
</evidence>
<evidence type="ECO:0000259" key="12">
    <source>
        <dbReference type="PROSITE" id="PS50113"/>
    </source>
</evidence>
<dbReference type="GO" id="GO:0000155">
    <property type="term" value="F:phosphorelay sensor kinase activity"/>
    <property type="evidence" value="ECO:0007669"/>
    <property type="project" value="InterPro"/>
</dbReference>
<evidence type="ECO:0000256" key="6">
    <source>
        <dbReference type="ARBA" id="ARBA00022777"/>
    </source>
</evidence>
<dbReference type="CDD" id="cd00130">
    <property type="entry name" value="PAS"/>
    <property type="match status" value="1"/>
</dbReference>
<keyword evidence="7" id="KW-0067">ATP-binding</keyword>